<feature type="compositionally biased region" description="Basic and acidic residues" evidence="1">
    <location>
        <begin position="113"/>
        <end position="126"/>
    </location>
</feature>
<dbReference type="OrthoDB" id="10265971at2759"/>
<keyword evidence="3" id="KW-1185">Reference proteome</keyword>
<dbReference type="Proteomes" id="UP000076532">
    <property type="component" value="Unassembled WGS sequence"/>
</dbReference>
<accession>A0A166AK52</accession>
<gene>
    <name evidence="2" type="ORF">FIBSPDRAFT_962093</name>
</gene>
<evidence type="ECO:0000313" key="2">
    <source>
        <dbReference type="EMBL" id="KZP11692.1"/>
    </source>
</evidence>
<dbReference type="EMBL" id="KV417659">
    <property type="protein sequence ID" value="KZP11692.1"/>
    <property type="molecule type" value="Genomic_DNA"/>
</dbReference>
<dbReference type="AlphaFoldDB" id="A0A166AK52"/>
<reference evidence="2 3" key="1">
    <citation type="journal article" date="2016" name="Mol. Biol. Evol.">
        <title>Comparative Genomics of Early-Diverging Mushroom-Forming Fungi Provides Insights into the Origins of Lignocellulose Decay Capabilities.</title>
        <authorList>
            <person name="Nagy L.G."/>
            <person name="Riley R."/>
            <person name="Tritt A."/>
            <person name="Adam C."/>
            <person name="Daum C."/>
            <person name="Floudas D."/>
            <person name="Sun H."/>
            <person name="Yadav J.S."/>
            <person name="Pangilinan J."/>
            <person name="Larsson K.H."/>
            <person name="Matsuura K."/>
            <person name="Barry K."/>
            <person name="Labutti K."/>
            <person name="Kuo R."/>
            <person name="Ohm R.A."/>
            <person name="Bhattacharya S.S."/>
            <person name="Shirouzu T."/>
            <person name="Yoshinaga Y."/>
            <person name="Martin F.M."/>
            <person name="Grigoriev I.V."/>
            <person name="Hibbett D.S."/>
        </authorList>
    </citation>
    <scope>NUCLEOTIDE SEQUENCE [LARGE SCALE GENOMIC DNA]</scope>
    <source>
        <strain evidence="2 3">CBS 109695</strain>
    </source>
</reference>
<dbReference type="Pfam" id="PF03215">
    <property type="entry name" value="Rad17"/>
    <property type="match status" value="1"/>
</dbReference>
<name>A0A166AK52_9AGAM</name>
<evidence type="ECO:0000313" key="3">
    <source>
        <dbReference type="Proteomes" id="UP000076532"/>
    </source>
</evidence>
<organism evidence="2 3">
    <name type="scientific">Athelia psychrophila</name>
    <dbReference type="NCBI Taxonomy" id="1759441"/>
    <lineage>
        <taxon>Eukaryota</taxon>
        <taxon>Fungi</taxon>
        <taxon>Dikarya</taxon>
        <taxon>Basidiomycota</taxon>
        <taxon>Agaricomycotina</taxon>
        <taxon>Agaricomycetes</taxon>
        <taxon>Agaricomycetidae</taxon>
        <taxon>Atheliales</taxon>
        <taxon>Atheliaceae</taxon>
        <taxon>Athelia</taxon>
    </lineage>
</organism>
<dbReference type="STRING" id="436010.A0A166AK52"/>
<sequence>MLHIFIVVLVVFLQMYGFTTRAATITWLLTVAYTTTVRFKDSFMIHCIISAVDNPEFFVSESISKLQQEMGFKARKHWNTITSSWSFLRPPGLDGSQQSRTSSQEKPAPSKLKQLDEDVKGKRKAEPEDILNHDSRLWVDIYRPTTKADLAVHKKKVEDVRRWLLEAFEGGPSGKLKKYWVCLVSFSISYTPLAP</sequence>
<proteinExistence type="predicted"/>
<feature type="compositionally biased region" description="Polar residues" evidence="1">
    <location>
        <begin position="95"/>
        <end position="105"/>
    </location>
</feature>
<protein>
    <submittedName>
        <fullName evidence="2">Uncharacterized protein</fullName>
    </submittedName>
</protein>
<evidence type="ECO:0000256" key="1">
    <source>
        <dbReference type="SAM" id="MobiDB-lite"/>
    </source>
</evidence>
<feature type="region of interest" description="Disordered" evidence="1">
    <location>
        <begin position="89"/>
        <end position="126"/>
    </location>
</feature>